<dbReference type="InterPro" id="IPR001733">
    <property type="entry name" value="Peptidase_S26B"/>
</dbReference>
<dbReference type="CDD" id="cd06530">
    <property type="entry name" value="S26_SPase_I"/>
    <property type="match status" value="1"/>
</dbReference>
<dbReference type="GO" id="GO:0009003">
    <property type="term" value="F:signal peptidase activity"/>
    <property type="evidence" value="ECO:0007669"/>
    <property type="project" value="UniProtKB-EC"/>
</dbReference>
<dbReference type="NCBIfam" id="TIGR02228">
    <property type="entry name" value="sigpep_I_arch"/>
    <property type="match status" value="1"/>
</dbReference>
<feature type="compositionally biased region" description="Basic residues" evidence="2">
    <location>
        <begin position="139"/>
        <end position="150"/>
    </location>
</feature>
<evidence type="ECO:0000256" key="1">
    <source>
        <dbReference type="NCBIfam" id="TIGR02228"/>
    </source>
</evidence>
<gene>
    <name evidence="4" type="ORF">H9871_13335</name>
</gene>
<evidence type="ECO:0000256" key="3">
    <source>
        <dbReference type="SAM" id="Phobius"/>
    </source>
</evidence>
<dbReference type="EC" id="3.4.21.89" evidence="1"/>
<feature type="compositionally biased region" description="Basic residues" evidence="2">
    <location>
        <begin position="161"/>
        <end position="170"/>
    </location>
</feature>
<proteinExistence type="predicted"/>
<comment type="caution">
    <text evidence="4">The sequence shown here is derived from an EMBL/GenBank/DDBJ whole genome shotgun (WGS) entry which is preliminary data.</text>
</comment>
<name>A0A9D1UVC6_9MICC</name>
<feature type="region of interest" description="Disordered" evidence="2">
    <location>
        <begin position="118"/>
        <end position="170"/>
    </location>
</feature>
<dbReference type="GO" id="GO:0006465">
    <property type="term" value="P:signal peptide processing"/>
    <property type="evidence" value="ECO:0007669"/>
    <property type="project" value="UniProtKB-UniRule"/>
</dbReference>
<feature type="non-terminal residue" evidence="4">
    <location>
        <position position="1"/>
    </location>
</feature>
<feature type="transmembrane region" description="Helical" evidence="3">
    <location>
        <begin position="90"/>
        <end position="112"/>
    </location>
</feature>
<dbReference type="EMBL" id="DXGD01000496">
    <property type="protein sequence ID" value="HIX01110.1"/>
    <property type="molecule type" value="Genomic_DNA"/>
</dbReference>
<dbReference type="GO" id="GO:0004252">
    <property type="term" value="F:serine-type endopeptidase activity"/>
    <property type="evidence" value="ECO:0007669"/>
    <property type="project" value="UniProtKB-UniRule"/>
</dbReference>
<keyword evidence="3" id="KW-1133">Transmembrane helix</keyword>
<keyword evidence="3" id="KW-0472">Membrane</keyword>
<sequence length="170" mass="17940">MEPELPVGSLALTRAVPASEVGRGDIVTAPRQDGDGLVTHRVVGVESAPDGITLLTLRGDANDADDPSPYPVREVGEHVMTVPYMGHLALFLRTPFGLVVTLGVLIGSFLILSPPRTAGAGARDGGGAGAGVPDPDSRKARRLLRRRHRSRSLESAEGLNRHRAKHAADH</sequence>
<keyword evidence="3" id="KW-0812">Transmembrane</keyword>
<dbReference type="InterPro" id="IPR019533">
    <property type="entry name" value="Peptidase_S26"/>
</dbReference>
<evidence type="ECO:0000313" key="5">
    <source>
        <dbReference type="Proteomes" id="UP000824151"/>
    </source>
</evidence>
<dbReference type="GO" id="GO:0016020">
    <property type="term" value="C:membrane"/>
    <property type="evidence" value="ECO:0007669"/>
    <property type="project" value="UniProtKB-UniRule"/>
</dbReference>
<dbReference type="AlphaFoldDB" id="A0A9D1UVC6"/>
<organism evidence="4 5">
    <name type="scientific">Candidatus Nesterenkonia stercoripullorum</name>
    <dbReference type="NCBI Taxonomy" id="2838701"/>
    <lineage>
        <taxon>Bacteria</taxon>
        <taxon>Bacillati</taxon>
        <taxon>Actinomycetota</taxon>
        <taxon>Actinomycetes</taxon>
        <taxon>Micrococcales</taxon>
        <taxon>Micrococcaceae</taxon>
        <taxon>Nesterenkonia</taxon>
    </lineage>
</organism>
<evidence type="ECO:0000313" key="4">
    <source>
        <dbReference type="EMBL" id="HIX01110.1"/>
    </source>
</evidence>
<reference evidence="4" key="2">
    <citation type="submission" date="2021-04" db="EMBL/GenBank/DDBJ databases">
        <authorList>
            <person name="Gilroy R."/>
        </authorList>
    </citation>
    <scope>NUCLEOTIDE SEQUENCE</scope>
    <source>
        <strain evidence="4">ChiHejej3B27-3195</strain>
    </source>
</reference>
<keyword evidence="4" id="KW-0378">Hydrolase</keyword>
<protein>
    <recommendedName>
        <fullName evidence="1">Signal peptidase I</fullName>
        <ecNumber evidence="1">3.4.21.89</ecNumber>
    </recommendedName>
</protein>
<evidence type="ECO:0000256" key="2">
    <source>
        <dbReference type="SAM" id="MobiDB-lite"/>
    </source>
</evidence>
<dbReference type="Proteomes" id="UP000824151">
    <property type="component" value="Unassembled WGS sequence"/>
</dbReference>
<accession>A0A9D1UVC6</accession>
<reference evidence="4" key="1">
    <citation type="journal article" date="2021" name="PeerJ">
        <title>Extensive microbial diversity within the chicken gut microbiome revealed by metagenomics and culture.</title>
        <authorList>
            <person name="Gilroy R."/>
            <person name="Ravi A."/>
            <person name="Getino M."/>
            <person name="Pursley I."/>
            <person name="Horton D.L."/>
            <person name="Alikhan N.F."/>
            <person name="Baker D."/>
            <person name="Gharbi K."/>
            <person name="Hall N."/>
            <person name="Watson M."/>
            <person name="Adriaenssens E.M."/>
            <person name="Foster-Nyarko E."/>
            <person name="Jarju S."/>
            <person name="Secka A."/>
            <person name="Antonio M."/>
            <person name="Oren A."/>
            <person name="Chaudhuri R.R."/>
            <person name="La Ragione R."/>
            <person name="Hildebrand F."/>
            <person name="Pallen M.J."/>
        </authorList>
    </citation>
    <scope>NUCLEOTIDE SEQUENCE</scope>
    <source>
        <strain evidence="4">ChiHejej3B27-3195</strain>
    </source>
</reference>